<comment type="cofactor">
    <cofactor evidence="19">
        <name>heme</name>
        <dbReference type="ChEBI" id="CHEBI:30413"/>
    </cofactor>
    <text evidence="19">Binds 2 heme groups non-covalently.</text>
</comment>
<evidence type="ECO:0000256" key="12">
    <source>
        <dbReference type="ARBA" id="ARBA00022989"/>
    </source>
</evidence>
<evidence type="ECO:0000256" key="4">
    <source>
        <dbReference type="ARBA" id="ARBA00013531"/>
    </source>
</evidence>
<dbReference type="InterPro" id="IPR048259">
    <property type="entry name" value="Cytochrome_b_N_euk/bac"/>
</dbReference>
<evidence type="ECO:0000256" key="20">
    <source>
        <dbReference type="RuleBase" id="RU362117"/>
    </source>
</evidence>
<proteinExistence type="inferred from homology"/>
<feature type="binding site" description="axial binding residue" evidence="19">
    <location>
        <position position="197"/>
    </location>
    <ligand>
        <name>heme b</name>
        <dbReference type="ChEBI" id="CHEBI:60344"/>
        <label>b566</label>
    </ligand>
    <ligandPart>
        <name>Fe</name>
        <dbReference type="ChEBI" id="CHEBI:18248"/>
    </ligandPart>
</feature>
<dbReference type="Gene3D" id="1.20.810.10">
    <property type="entry name" value="Cytochrome Bc1 Complex, Chain C"/>
    <property type="match status" value="1"/>
</dbReference>
<evidence type="ECO:0000256" key="3">
    <source>
        <dbReference type="ARBA" id="ARBA00011660"/>
    </source>
</evidence>
<reference evidence="23" key="1">
    <citation type="journal article" date="2010" name="Zool. J. Linn. Soc.">
        <title>Molecular phylogeny of the Eremias persica complex of the Iranian plateau (Reptilia: Lacertidae), based on mtDNA sequences.</title>
        <authorList>
            <person name="Rastegar Pouyani E."/>
            <person name="Rastegar Pouyani N."/>
            <person name="Kazemi Noureini S."/>
            <person name="Joger U."/>
            <person name="Wink M."/>
        </authorList>
    </citation>
    <scope>NUCLEOTIDE SEQUENCE</scope>
    <source>
        <strain evidence="23">ERP108</strain>
    </source>
</reference>
<evidence type="ECO:0000259" key="22">
    <source>
        <dbReference type="PROSITE" id="PS51003"/>
    </source>
</evidence>
<keyword evidence="15 20" id="KW-0496">Mitochondrion</keyword>
<dbReference type="EMBL" id="FJ416247">
    <property type="protein sequence ID" value="ACO87584.1"/>
    <property type="molecule type" value="Genomic_DNA"/>
</dbReference>
<comment type="subunit">
    <text evidence="3">The cytochrome bc1 complex contains 3 respiratory subunits (MT-CYB, CYC1 and UQCRFS1), 2 core proteins (UQCRC1 and UQCRC2) and probably 6 low-molecular weight proteins.</text>
</comment>
<evidence type="ECO:0000256" key="18">
    <source>
        <dbReference type="PIRSR" id="PIRSR038885-1"/>
    </source>
</evidence>
<feature type="transmembrane region" description="Helical" evidence="20">
    <location>
        <begin position="141"/>
        <end position="159"/>
    </location>
</feature>
<name>C5HFZ6_9SAUR</name>
<dbReference type="GO" id="GO:0008121">
    <property type="term" value="F:quinol-cytochrome-c reductase activity"/>
    <property type="evidence" value="ECO:0007669"/>
    <property type="project" value="InterPro"/>
</dbReference>
<feature type="domain" description="Cytochrome b/b6 C-terminal region profile" evidence="22">
    <location>
        <begin position="211"/>
        <end position="380"/>
    </location>
</feature>
<evidence type="ECO:0000256" key="13">
    <source>
        <dbReference type="ARBA" id="ARBA00023004"/>
    </source>
</evidence>
<sequence>MTINTRKQHPLLKIVNNSFIDLPTPPNISAWWNFGSLLGLCLIIQVLTGLFLAMHYTADVSSAFSSVAHIHRDVQYGWLIRNLHANGASMFFICIYLHIGRGLYYGSYLFSETWNIGVILLLLVMATAFMGYVLPWGQMSFWGATVITNLLSAIPYIGNTLVEWIWGGFAIDNATLTRFFTLHFLLPFVIMGLSMLHLLFLHETGSNNPTGLNSNSDKIPFHPYYSYKDALGALMMLFCLLYLALFLPNLLGDPENFSPANPLVTPPHIKPEWYFLFAYAILRSIPNKLGGVLALFFSILVLLTLPLTHASKQRTLTFRPISQVLFWLLIADILILTWIGGQPVEHPFIILGQLASALYFLIFLLLMPLTAILENKLLNW</sequence>
<evidence type="ECO:0000313" key="23">
    <source>
        <dbReference type="EMBL" id="ACO87584.1"/>
    </source>
</evidence>
<dbReference type="PROSITE" id="PS51002">
    <property type="entry name" value="CYTB_NTER"/>
    <property type="match status" value="1"/>
</dbReference>
<dbReference type="Pfam" id="PF00032">
    <property type="entry name" value="Cytochrom_B_C"/>
    <property type="match status" value="1"/>
</dbReference>
<evidence type="ECO:0000256" key="14">
    <source>
        <dbReference type="ARBA" id="ARBA00023075"/>
    </source>
</evidence>
<evidence type="ECO:0000256" key="17">
    <source>
        <dbReference type="ARBA" id="ARBA00061233"/>
    </source>
</evidence>
<dbReference type="GO" id="GO:0005743">
    <property type="term" value="C:mitochondrial inner membrane"/>
    <property type="evidence" value="ECO:0007669"/>
    <property type="project" value="UniProtKB-SubCell"/>
</dbReference>
<feature type="transmembrane region" description="Helical" evidence="20">
    <location>
        <begin position="31"/>
        <end position="57"/>
    </location>
</feature>
<evidence type="ECO:0000256" key="2">
    <source>
        <dbReference type="ARBA" id="ARBA00004448"/>
    </source>
</evidence>
<dbReference type="SUPFAM" id="SSF81648">
    <property type="entry name" value="a domain/subunit of cytochrome bc1 complex (Ubiquinol-cytochrome c reductase)"/>
    <property type="match status" value="1"/>
</dbReference>
<comment type="similarity">
    <text evidence="17 20">Belongs to the cytochrome b family.</text>
</comment>
<protein>
    <recommendedName>
        <fullName evidence="4 20">Cytochrome b</fullName>
    </recommendedName>
</protein>
<dbReference type="InterPro" id="IPR048260">
    <property type="entry name" value="Cytochrome_b_C_euk/bac"/>
</dbReference>
<organism evidence="23">
    <name type="scientific">Eremias persica</name>
    <dbReference type="NCBI Taxonomy" id="627219"/>
    <lineage>
        <taxon>Eukaryota</taxon>
        <taxon>Metazoa</taxon>
        <taxon>Chordata</taxon>
        <taxon>Craniata</taxon>
        <taxon>Vertebrata</taxon>
        <taxon>Euteleostomi</taxon>
        <taxon>Lepidosauria</taxon>
        <taxon>Squamata</taxon>
        <taxon>Bifurcata</taxon>
        <taxon>Unidentata</taxon>
        <taxon>Episquamata</taxon>
        <taxon>Laterata</taxon>
        <taxon>Lacertibaenia</taxon>
        <taxon>Lacertidae</taxon>
        <taxon>Eremias</taxon>
    </lineage>
</organism>
<evidence type="ECO:0000256" key="10">
    <source>
        <dbReference type="ARBA" id="ARBA00022792"/>
    </source>
</evidence>
<feature type="transmembrane region" description="Helical" evidence="20">
    <location>
        <begin position="320"/>
        <end position="341"/>
    </location>
</feature>
<dbReference type="SUPFAM" id="SSF81342">
    <property type="entry name" value="Transmembrane di-heme cytochromes"/>
    <property type="match status" value="1"/>
</dbReference>
<accession>C5HFZ6</accession>
<keyword evidence="13 19" id="KW-0408">Iron</keyword>
<feature type="transmembrane region" description="Helical" evidence="20">
    <location>
        <begin position="114"/>
        <end position="134"/>
    </location>
</feature>
<keyword evidence="14" id="KW-0830">Ubiquinone</keyword>
<keyword evidence="10" id="KW-0999">Mitochondrion inner membrane</keyword>
<evidence type="ECO:0000256" key="8">
    <source>
        <dbReference type="ARBA" id="ARBA00022692"/>
    </source>
</evidence>
<feature type="binding site" evidence="18">
    <location>
        <position position="202"/>
    </location>
    <ligand>
        <name>a ubiquinone</name>
        <dbReference type="ChEBI" id="CHEBI:16389"/>
    </ligand>
</feature>
<dbReference type="PROSITE" id="PS51003">
    <property type="entry name" value="CYTB_CTER"/>
    <property type="match status" value="1"/>
</dbReference>
<dbReference type="GO" id="GO:0016491">
    <property type="term" value="F:oxidoreductase activity"/>
    <property type="evidence" value="ECO:0007669"/>
    <property type="project" value="UniProtKB-UniRule"/>
</dbReference>
<evidence type="ECO:0000256" key="1">
    <source>
        <dbReference type="ARBA" id="ARBA00002566"/>
    </source>
</evidence>
<keyword evidence="12 20" id="KW-1133">Transmembrane helix</keyword>
<comment type="subcellular location">
    <subcellularLocation>
        <location evidence="2">Mitochondrion inner membrane</location>
        <topology evidence="2">Multi-pass membrane protein</topology>
    </subcellularLocation>
</comment>
<dbReference type="InterPro" id="IPR016174">
    <property type="entry name" value="Di-haem_cyt_TM"/>
</dbReference>
<keyword evidence="8 20" id="KW-0812">Transmembrane</keyword>
<dbReference type="InterPro" id="IPR036150">
    <property type="entry name" value="Cyt_b/b6_C_sf"/>
</dbReference>
<feature type="binding site" description="axial binding residue" evidence="19">
    <location>
        <position position="98"/>
    </location>
    <ligand>
        <name>heme b</name>
        <dbReference type="ChEBI" id="CHEBI:60344"/>
        <label>b566</label>
    </ligand>
    <ligandPart>
        <name>Fe</name>
        <dbReference type="ChEBI" id="CHEBI:18248"/>
    </ligandPart>
</feature>
<dbReference type="PANTHER" id="PTHR19271:SF16">
    <property type="entry name" value="CYTOCHROME B"/>
    <property type="match status" value="1"/>
</dbReference>
<gene>
    <name evidence="23" type="primary">cytb</name>
</gene>
<feature type="transmembrane region" description="Helical" evidence="20">
    <location>
        <begin position="78"/>
        <end position="99"/>
    </location>
</feature>
<keyword evidence="6 19" id="KW-0349">Heme</keyword>
<keyword evidence="16 20" id="KW-0472">Membrane</keyword>
<dbReference type="PANTHER" id="PTHR19271">
    <property type="entry name" value="CYTOCHROME B"/>
    <property type="match status" value="1"/>
</dbReference>
<dbReference type="GO" id="GO:0006122">
    <property type="term" value="P:mitochondrial electron transport, ubiquinol to cytochrome c"/>
    <property type="evidence" value="ECO:0007669"/>
    <property type="project" value="TreeGrafter"/>
</dbReference>
<evidence type="ECO:0000256" key="9">
    <source>
        <dbReference type="ARBA" id="ARBA00022723"/>
    </source>
</evidence>
<evidence type="ECO:0000256" key="6">
    <source>
        <dbReference type="ARBA" id="ARBA00022617"/>
    </source>
</evidence>
<feature type="binding site" description="axial binding residue" evidence="19">
    <location>
        <position position="84"/>
    </location>
    <ligand>
        <name>heme b</name>
        <dbReference type="ChEBI" id="CHEBI:60344"/>
        <label>b562</label>
    </ligand>
    <ligandPart>
        <name>Fe</name>
        <dbReference type="ChEBI" id="CHEBI:18248"/>
    </ligandPart>
</feature>
<feature type="transmembrane region" description="Helical" evidence="20">
    <location>
        <begin position="289"/>
        <end position="308"/>
    </location>
</feature>
<dbReference type="CDD" id="cd00284">
    <property type="entry name" value="Cytochrome_b_N"/>
    <property type="match status" value="1"/>
</dbReference>
<keyword evidence="9 19" id="KW-0479">Metal-binding</keyword>
<evidence type="ECO:0000256" key="5">
    <source>
        <dbReference type="ARBA" id="ARBA00022448"/>
    </source>
</evidence>
<keyword evidence="5 20" id="KW-0813">Transport</keyword>
<evidence type="ECO:0000256" key="7">
    <source>
        <dbReference type="ARBA" id="ARBA00022660"/>
    </source>
</evidence>
<dbReference type="FunFam" id="1.20.810.10:FF:000002">
    <property type="entry name" value="Cytochrome b"/>
    <property type="match status" value="1"/>
</dbReference>
<keyword evidence="7 20" id="KW-0679">Respiratory chain</keyword>
<feature type="transmembrane region" description="Helical" evidence="20">
    <location>
        <begin position="179"/>
        <end position="201"/>
    </location>
</feature>
<feature type="binding site" description="axial binding residue" evidence="19">
    <location>
        <position position="183"/>
    </location>
    <ligand>
        <name>heme b</name>
        <dbReference type="ChEBI" id="CHEBI:60344"/>
        <label>b562</label>
    </ligand>
    <ligandPart>
        <name>Fe</name>
        <dbReference type="ChEBI" id="CHEBI:18248"/>
    </ligandPart>
</feature>
<dbReference type="Pfam" id="PF00033">
    <property type="entry name" value="Cytochrome_B"/>
    <property type="match status" value="1"/>
</dbReference>
<dbReference type="CDD" id="cd00290">
    <property type="entry name" value="cytochrome_b_C"/>
    <property type="match status" value="1"/>
</dbReference>
<feature type="domain" description="Cytochrome b/b6 N-terminal region profile" evidence="21">
    <location>
        <begin position="2"/>
        <end position="210"/>
    </location>
</feature>
<dbReference type="InterPro" id="IPR005797">
    <property type="entry name" value="Cyt_b/b6_N"/>
</dbReference>
<keyword evidence="11 20" id="KW-0249">Electron transport</keyword>
<comment type="cofactor">
    <cofactor evidence="20">
        <name>heme b</name>
        <dbReference type="ChEBI" id="CHEBI:60344"/>
    </cofactor>
    <text evidence="20">Binds 2 heme groups non-covalently.</text>
</comment>
<dbReference type="AlphaFoldDB" id="C5HFZ6"/>
<dbReference type="GO" id="GO:0045275">
    <property type="term" value="C:respiratory chain complex III"/>
    <property type="evidence" value="ECO:0007669"/>
    <property type="project" value="InterPro"/>
</dbReference>
<geneLocation type="mitochondrion" evidence="23"/>
<evidence type="ECO:0000256" key="19">
    <source>
        <dbReference type="PIRSR" id="PIRSR038885-2"/>
    </source>
</evidence>
<dbReference type="InterPro" id="IPR030689">
    <property type="entry name" value="Cytochrome_b"/>
</dbReference>
<feature type="transmembrane region" description="Helical" evidence="20">
    <location>
        <begin position="230"/>
        <end position="251"/>
    </location>
</feature>
<evidence type="ECO:0000259" key="21">
    <source>
        <dbReference type="PROSITE" id="PS51002"/>
    </source>
</evidence>
<dbReference type="GO" id="GO:0046872">
    <property type="term" value="F:metal ion binding"/>
    <property type="evidence" value="ECO:0007669"/>
    <property type="project" value="UniProtKB-UniRule"/>
</dbReference>
<feature type="transmembrane region" description="Helical" evidence="20">
    <location>
        <begin position="347"/>
        <end position="373"/>
    </location>
</feature>
<evidence type="ECO:0000256" key="11">
    <source>
        <dbReference type="ARBA" id="ARBA00022982"/>
    </source>
</evidence>
<dbReference type="InterPro" id="IPR027387">
    <property type="entry name" value="Cytb/b6-like_sf"/>
</dbReference>
<dbReference type="PIRSF" id="PIRSF038885">
    <property type="entry name" value="COB"/>
    <property type="match status" value="1"/>
</dbReference>
<evidence type="ECO:0000256" key="15">
    <source>
        <dbReference type="ARBA" id="ARBA00023128"/>
    </source>
</evidence>
<evidence type="ECO:0000256" key="16">
    <source>
        <dbReference type="ARBA" id="ARBA00023136"/>
    </source>
</evidence>
<comment type="function">
    <text evidence="1 20">Component of the ubiquinol-cytochrome c reductase complex (complex III or cytochrome b-c1 complex) that is part of the mitochondrial respiratory chain. The b-c1 complex mediates electron transfer from ubiquinol to cytochrome c. Contributes to the generation of a proton gradient across the mitochondrial membrane that is then used for ATP synthesis.</text>
</comment>
<dbReference type="InterPro" id="IPR005798">
    <property type="entry name" value="Cyt_b/b6_C"/>
</dbReference>